<accession>A0A4V3S7M8</accession>
<sequence>MDAICSRVIPGKLRGKLLSRSEDGRASRSIDRRLATIEGVVNRLVAHVQRNFWVGNFHAEMHVLQFDLGSKSEKEKRVFFTRNRATRFRGAETSRRRNDCETTSVRQTNVRRIMSTIIRTPTACTCAACNERCR</sequence>
<reference evidence="1 2" key="1">
    <citation type="journal article" date="2019" name="Philos. Trans. R. Soc. Lond., B, Biol. Sci.">
        <title>Ant behaviour and brain gene expression of defending hosts depend on the ecological success of the intruding social parasite.</title>
        <authorList>
            <person name="Kaur R."/>
            <person name="Stoldt M."/>
            <person name="Jongepier E."/>
            <person name="Feldmeyer B."/>
            <person name="Menzel F."/>
            <person name="Bornberg-Bauer E."/>
            <person name="Foitzik S."/>
        </authorList>
    </citation>
    <scope>NUCLEOTIDE SEQUENCE [LARGE SCALE GENOMIC DNA]</scope>
    <source>
        <tissue evidence="1">Whole body</tissue>
    </source>
</reference>
<comment type="caution">
    <text evidence="1">The sequence shown here is derived from an EMBL/GenBank/DDBJ whole genome shotgun (WGS) entry which is preliminary data.</text>
</comment>
<evidence type="ECO:0000313" key="2">
    <source>
        <dbReference type="Proteomes" id="UP000310200"/>
    </source>
</evidence>
<gene>
    <name evidence="1" type="ORF">DBV15_08345</name>
</gene>
<dbReference type="Proteomes" id="UP000310200">
    <property type="component" value="Unassembled WGS sequence"/>
</dbReference>
<keyword evidence="2" id="KW-1185">Reference proteome</keyword>
<dbReference type="EMBL" id="QBLH01003497">
    <property type="protein sequence ID" value="TGZ37954.1"/>
    <property type="molecule type" value="Genomic_DNA"/>
</dbReference>
<name>A0A4V3S7M8_9HYME</name>
<evidence type="ECO:0000313" key="1">
    <source>
        <dbReference type="EMBL" id="TGZ37954.1"/>
    </source>
</evidence>
<dbReference type="AlphaFoldDB" id="A0A4V3S7M8"/>
<protein>
    <submittedName>
        <fullName evidence="1">Uncharacterized protein</fullName>
    </submittedName>
</protein>
<proteinExistence type="predicted"/>
<organism evidence="1 2">
    <name type="scientific">Temnothorax longispinosus</name>
    <dbReference type="NCBI Taxonomy" id="300112"/>
    <lineage>
        <taxon>Eukaryota</taxon>
        <taxon>Metazoa</taxon>
        <taxon>Ecdysozoa</taxon>
        <taxon>Arthropoda</taxon>
        <taxon>Hexapoda</taxon>
        <taxon>Insecta</taxon>
        <taxon>Pterygota</taxon>
        <taxon>Neoptera</taxon>
        <taxon>Endopterygota</taxon>
        <taxon>Hymenoptera</taxon>
        <taxon>Apocrita</taxon>
        <taxon>Aculeata</taxon>
        <taxon>Formicoidea</taxon>
        <taxon>Formicidae</taxon>
        <taxon>Myrmicinae</taxon>
        <taxon>Temnothorax</taxon>
    </lineage>
</organism>